<evidence type="ECO:0000313" key="3">
    <source>
        <dbReference type="Proteomes" id="UP000054097"/>
    </source>
</evidence>
<dbReference type="HOGENOM" id="CLU_2279230_0_0_1"/>
<reference evidence="3" key="2">
    <citation type="submission" date="2015-01" db="EMBL/GenBank/DDBJ databases">
        <title>Evolutionary Origins and Diversification of the Mycorrhizal Mutualists.</title>
        <authorList>
            <consortium name="DOE Joint Genome Institute"/>
            <consortium name="Mycorrhizal Genomics Consortium"/>
            <person name="Kohler A."/>
            <person name="Kuo A."/>
            <person name="Nagy L.G."/>
            <person name="Floudas D."/>
            <person name="Copeland A."/>
            <person name="Barry K.W."/>
            <person name="Cichocki N."/>
            <person name="Veneault-Fourrey C."/>
            <person name="LaButti K."/>
            <person name="Lindquist E.A."/>
            <person name="Lipzen A."/>
            <person name="Lundell T."/>
            <person name="Morin E."/>
            <person name="Murat C."/>
            <person name="Riley R."/>
            <person name="Ohm R."/>
            <person name="Sun H."/>
            <person name="Tunlid A."/>
            <person name="Henrissat B."/>
            <person name="Grigoriev I.V."/>
            <person name="Hibbett D.S."/>
            <person name="Martin F."/>
        </authorList>
    </citation>
    <scope>NUCLEOTIDE SEQUENCE [LARGE SCALE GENOMIC DNA]</scope>
    <source>
        <strain evidence="3">MAFF 305830</strain>
    </source>
</reference>
<feature type="region of interest" description="Disordered" evidence="1">
    <location>
        <begin position="18"/>
        <end position="102"/>
    </location>
</feature>
<evidence type="ECO:0000256" key="1">
    <source>
        <dbReference type="SAM" id="MobiDB-lite"/>
    </source>
</evidence>
<dbReference type="EMBL" id="KN824357">
    <property type="protein sequence ID" value="KIM22379.1"/>
    <property type="molecule type" value="Genomic_DNA"/>
</dbReference>
<sequence>MARWKAVSIVARYPKKPFADITDPKAQDTEKEPESRREVKAQKDTRRGLGSFLHGVFSSDPVPVSEDTVVEDSEAENALDIEEEEEVWEEQRSHSCSAVWSL</sequence>
<feature type="compositionally biased region" description="Basic and acidic residues" evidence="1">
    <location>
        <begin position="22"/>
        <end position="47"/>
    </location>
</feature>
<evidence type="ECO:0000313" key="2">
    <source>
        <dbReference type="EMBL" id="KIM22379.1"/>
    </source>
</evidence>
<name>A0A0C3AQP1_SERVB</name>
<proteinExistence type="predicted"/>
<protein>
    <submittedName>
        <fullName evidence="2">Uncharacterized protein</fullName>
    </submittedName>
</protein>
<reference evidence="2 3" key="1">
    <citation type="submission" date="2014-04" db="EMBL/GenBank/DDBJ databases">
        <authorList>
            <consortium name="DOE Joint Genome Institute"/>
            <person name="Kuo A."/>
            <person name="Zuccaro A."/>
            <person name="Kohler A."/>
            <person name="Nagy L.G."/>
            <person name="Floudas D."/>
            <person name="Copeland A."/>
            <person name="Barry K.W."/>
            <person name="Cichocki N."/>
            <person name="Veneault-Fourrey C."/>
            <person name="LaButti K."/>
            <person name="Lindquist E.A."/>
            <person name="Lipzen A."/>
            <person name="Lundell T."/>
            <person name="Morin E."/>
            <person name="Murat C."/>
            <person name="Sun H."/>
            <person name="Tunlid A."/>
            <person name="Henrissat B."/>
            <person name="Grigoriev I.V."/>
            <person name="Hibbett D.S."/>
            <person name="Martin F."/>
            <person name="Nordberg H.P."/>
            <person name="Cantor M.N."/>
            <person name="Hua S.X."/>
        </authorList>
    </citation>
    <scope>NUCLEOTIDE SEQUENCE [LARGE SCALE GENOMIC DNA]</scope>
    <source>
        <strain evidence="2 3">MAFF 305830</strain>
    </source>
</reference>
<dbReference type="Proteomes" id="UP000054097">
    <property type="component" value="Unassembled WGS sequence"/>
</dbReference>
<dbReference type="AlphaFoldDB" id="A0A0C3AQP1"/>
<feature type="compositionally biased region" description="Acidic residues" evidence="1">
    <location>
        <begin position="68"/>
        <end position="88"/>
    </location>
</feature>
<accession>A0A0C3AQP1</accession>
<organism evidence="2 3">
    <name type="scientific">Serendipita vermifera MAFF 305830</name>
    <dbReference type="NCBI Taxonomy" id="933852"/>
    <lineage>
        <taxon>Eukaryota</taxon>
        <taxon>Fungi</taxon>
        <taxon>Dikarya</taxon>
        <taxon>Basidiomycota</taxon>
        <taxon>Agaricomycotina</taxon>
        <taxon>Agaricomycetes</taxon>
        <taxon>Sebacinales</taxon>
        <taxon>Serendipitaceae</taxon>
        <taxon>Serendipita</taxon>
    </lineage>
</organism>
<gene>
    <name evidence="2" type="ORF">M408DRAFT_332947</name>
</gene>
<keyword evidence="3" id="KW-1185">Reference proteome</keyword>